<evidence type="ECO:0000256" key="5">
    <source>
        <dbReference type="SAM" id="Phobius"/>
    </source>
</evidence>
<dbReference type="Proteomes" id="UP000317243">
    <property type="component" value="Unassembled WGS sequence"/>
</dbReference>
<dbReference type="OrthoDB" id="500858at2"/>
<keyword evidence="5" id="KW-0472">Membrane</keyword>
<dbReference type="Gene3D" id="1.10.510.10">
    <property type="entry name" value="Transferase(Phosphotransferase) domain 1"/>
    <property type="match status" value="1"/>
</dbReference>
<dbReference type="InterPro" id="IPR011009">
    <property type="entry name" value="Kinase-like_dom_sf"/>
</dbReference>
<feature type="repeat" description="WD" evidence="3">
    <location>
        <begin position="874"/>
        <end position="915"/>
    </location>
</feature>
<reference evidence="7 8" key="1">
    <citation type="submission" date="2019-02" db="EMBL/GenBank/DDBJ databases">
        <title>Deep-cultivation of Planctomycetes and their phenomic and genomic characterization uncovers novel biology.</title>
        <authorList>
            <person name="Wiegand S."/>
            <person name="Jogler M."/>
            <person name="Boedeker C."/>
            <person name="Pinto D."/>
            <person name="Vollmers J."/>
            <person name="Rivas-Marin E."/>
            <person name="Kohn T."/>
            <person name="Peeters S.H."/>
            <person name="Heuer A."/>
            <person name="Rast P."/>
            <person name="Oberbeckmann S."/>
            <person name="Bunk B."/>
            <person name="Jeske O."/>
            <person name="Meyerdierks A."/>
            <person name="Storesund J.E."/>
            <person name="Kallscheuer N."/>
            <person name="Luecker S."/>
            <person name="Lage O.M."/>
            <person name="Pohl T."/>
            <person name="Merkel B.J."/>
            <person name="Hornburger P."/>
            <person name="Mueller R.-W."/>
            <person name="Bruemmer F."/>
            <person name="Labrenz M."/>
            <person name="Spormann A.M."/>
            <person name="Op Den Camp H."/>
            <person name="Overmann J."/>
            <person name="Amann R."/>
            <person name="Jetten M.S.M."/>
            <person name="Mascher T."/>
            <person name="Medema M.H."/>
            <person name="Devos D.P."/>
            <person name="Kaster A.-K."/>
            <person name="Ovreas L."/>
            <person name="Rohde M."/>
            <person name="Galperin M.Y."/>
            <person name="Jogler C."/>
        </authorList>
    </citation>
    <scope>NUCLEOTIDE SEQUENCE [LARGE SCALE GENOMIC DNA]</scope>
    <source>
        <strain evidence="7 8">KOR42</strain>
    </source>
</reference>
<organism evidence="7 8">
    <name type="scientific">Thalassoglobus neptunius</name>
    <dbReference type="NCBI Taxonomy" id="1938619"/>
    <lineage>
        <taxon>Bacteria</taxon>
        <taxon>Pseudomonadati</taxon>
        <taxon>Planctomycetota</taxon>
        <taxon>Planctomycetia</taxon>
        <taxon>Planctomycetales</taxon>
        <taxon>Planctomycetaceae</taxon>
        <taxon>Thalassoglobus</taxon>
    </lineage>
</organism>
<dbReference type="PROSITE" id="PS50011">
    <property type="entry name" value="PROTEIN_KINASE_DOM"/>
    <property type="match status" value="1"/>
</dbReference>
<dbReference type="EC" id="2.7.11.1" evidence="7"/>
<protein>
    <submittedName>
        <fullName evidence="7">Serine/threonine-protein kinase PknB</fullName>
        <ecNumber evidence="7">2.7.11.1</ecNumber>
    </submittedName>
</protein>
<dbReference type="PROSITE" id="PS00108">
    <property type="entry name" value="PROTEIN_KINASE_ST"/>
    <property type="match status" value="1"/>
</dbReference>
<feature type="repeat" description="WD" evidence="3">
    <location>
        <begin position="435"/>
        <end position="476"/>
    </location>
</feature>
<keyword evidence="5" id="KW-1133">Transmembrane helix</keyword>
<evidence type="ECO:0000256" key="2">
    <source>
        <dbReference type="ARBA" id="ARBA00022840"/>
    </source>
</evidence>
<keyword evidence="5" id="KW-0812">Transmembrane</keyword>
<dbReference type="SUPFAM" id="SSF50978">
    <property type="entry name" value="WD40 repeat-like"/>
    <property type="match status" value="2"/>
</dbReference>
<dbReference type="Gene3D" id="2.130.10.10">
    <property type="entry name" value="YVTN repeat-like/Quinoprotein amine dehydrogenase"/>
    <property type="match status" value="5"/>
</dbReference>
<dbReference type="Gene3D" id="3.30.200.20">
    <property type="entry name" value="Phosphorylase Kinase, domain 1"/>
    <property type="match status" value="1"/>
</dbReference>
<dbReference type="InterPro" id="IPR017441">
    <property type="entry name" value="Protein_kinase_ATP_BS"/>
</dbReference>
<dbReference type="GO" id="GO:0004674">
    <property type="term" value="F:protein serine/threonine kinase activity"/>
    <property type="evidence" value="ECO:0007669"/>
    <property type="project" value="UniProtKB-EC"/>
</dbReference>
<keyword evidence="3" id="KW-0853">WD repeat</keyword>
<proteinExistence type="predicted"/>
<dbReference type="PROSITE" id="PS50294">
    <property type="entry name" value="WD_REPEATS_REGION"/>
    <property type="match status" value="2"/>
</dbReference>
<dbReference type="InterPro" id="IPR011047">
    <property type="entry name" value="Quinoprotein_ADH-like_sf"/>
</dbReference>
<evidence type="ECO:0000313" key="8">
    <source>
        <dbReference type="Proteomes" id="UP000317243"/>
    </source>
</evidence>
<dbReference type="PROSITE" id="PS00107">
    <property type="entry name" value="PROTEIN_KINASE_ATP"/>
    <property type="match status" value="1"/>
</dbReference>
<name>A0A5C5WMA5_9PLAN</name>
<keyword evidence="8" id="KW-1185">Reference proteome</keyword>
<evidence type="ECO:0000259" key="6">
    <source>
        <dbReference type="PROSITE" id="PS50011"/>
    </source>
</evidence>
<evidence type="ECO:0000256" key="1">
    <source>
        <dbReference type="ARBA" id="ARBA00022741"/>
    </source>
</evidence>
<dbReference type="GO" id="GO:0005524">
    <property type="term" value="F:ATP binding"/>
    <property type="evidence" value="ECO:0007669"/>
    <property type="project" value="UniProtKB-UniRule"/>
</dbReference>
<gene>
    <name evidence="7" type="primary">pknB_14</name>
    <name evidence="7" type="ORF">KOR42_34370</name>
</gene>
<dbReference type="PROSITE" id="PS50082">
    <property type="entry name" value="WD_REPEATS_2"/>
    <property type="match status" value="5"/>
</dbReference>
<feature type="repeat" description="WD" evidence="3">
    <location>
        <begin position="1094"/>
        <end position="1135"/>
    </location>
</feature>
<evidence type="ECO:0000256" key="4">
    <source>
        <dbReference type="PROSITE-ProRule" id="PRU10141"/>
    </source>
</evidence>
<dbReference type="PANTHER" id="PTHR19879:SF9">
    <property type="entry name" value="TRANSCRIPTION INITIATION FACTOR TFIID SUBUNIT 5"/>
    <property type="match status" value="1"/>
</dbReference>
<dbReference type="PANTHER" id="PTHR19879">
    <property type="entry name" value="TRANSCRIPTION INITIATION FACTOR TFIID"/>
    <property type="match status" value="1"/>
</dbReference>
<evidence type="ECO:0000313" key="7">
    <source>
        <dbReference type="EMBL" id="TWT51750.1"/>
    </source>
</evidence>
<dbReference type="CDD" id="cd00200">
    <property type="entry name" value="WD40"/>
    <property type="match status" value="1"/>
</dbReference>
<comment type="caution">
    <text evidence="7">The sequence shown here is derived from an EMBL/GenBank/DDBJ whole genome shotgun (WGS) entry which is preliminary data.</text>
</comment>
<feature type="binding site" evidence="4">
    <location>
        <position position="100"/>
    </location>
    <ligand>
        <name>ATP</name>
        <dbReference type="ChEBI" id="CHEBI:30616"/>
    </ligand>
</feature>
<evidence type="ECO:0000256" key="3">
    <source>
        <dbReference type="PROSITE-ProRule" id="PRU00221"/>
    </source>
</evidence>
<feature type="repeat" description="WD" evidence="3">
    <location>
        <begin position="1136"/>
        <end position="1178"/>
    </location>
</feature>
<dbReference type="InterPro" id="IPR008271">
    <property type="entry name" value="Ser/Thr_kinase_AS"/>
</dbReference>
<dbReference type="EMBL" id="SIHI01000011">
    <property type="protein sequence ID" value="TWT51750.1"/>
    <property type="molecule type" value="Genomic_DNA"/>
</dbReference>
<sequence>MSIDEDLARRREINRIISAVQRLPAEQRSVAIADLCGEDTELAAIARTRIDAIETGESFRDLGADFAKSYKLLDLIGQGGMGEVYRATQTRLGRDVAVKKVKQEIGMNRHKAVSSFLREAKLAASINHPGIVPIYDVGTIDEQPCFAMELVEGVGLDATIRDENVAFDINTSLEIVSRLADALAEAHKRGIVHRDLKPANILLDTRGQPKITDFGIARLIGDDGETPHLSVAGSIGYVAPEQAIGEPVDQTADVFSLGAILFTLLTGKPPFVAESTSNIRAFGETVLNSETPAVRSRTGRVEWKLAAICQRCLQPKPSGRYQSAAELATDLSSLLRWRKLRKAVYITGAVITLLVMAGAFFAERSIRQDIAAAEQEADMDFATGISTAFSSWEEGDVKQARTVLAQLSPTSGGKDLRGIEWDYLSFETHKEKAVFGTHDLSDGGLSLQPNGTLLACGSDHKSVQLWDRKTYRKVGELKGHTKILNNIVFSPSGDILVSTATAQLPPSKSPDLDEFADSEFVIWDVQSRKQVAFVTLPKQETRSVVFSPTEACFYVLTESIRKYDYFGRLIDTIAFSGLCLAAHPEGESIAIGTSEGEVAIVDVASHDIKARLSGHSQPVSAVSFTSDGQTILSAGFDGIVNRWNMETRQSEQLVLHGSPIIDFCFDEKNNRVIYSPGNLIYVVRIREVVADNPIRLFGHEVPIRRFPVFQVEFDPSTNELFSWARRGAVRVWDLSPTLSPAAKRVFDGGDTGVSCIGASRDGMIVSAIEDGSPESKLRVEWAGRNSPNIVQLNTGGYVRELAIHPSGDSAVILCENESGQSVFLLDDEFAISHMFSGGLDVDRVAYSHSGKFIATAGHNHTTLWKNDGGLYGRIPTHTGAASDIAFSADDQFIAVTSNSTELKVWRVDDQTVAFKIHMPHSDDIDTASVDFSPDGRFVATGSAAGVRLWNASDGTAIRSLAGQSEGQTKIKDVAFLSSNQLVCGSSKDISLFHPESGELVRSWPHQSSGPLRIDSIGNDRFVSFRIFDAGEITIWNANKELPQRNIVYESKFAAGKLSAMAFLPGQPQLLVAGGSVEGQLIVLNPKDCSIDHAYSVHEREITSLDVSRDGRWIVTGSVDRTVKVLSSSDFSPVRTFHGHDEIVTAVTISPDATLIASAGGRDGTVRLWERQSGDLLHLNDSNAYVLDVQFGLDGTVLMVARLAYDEAWIDVLETKSLQKLYTVECPRLFEIVAHPTAAFAAYCTGDEVVFWDIATGEPSSRLSASTPSAVFSSDGTRLLFPEQQFVEVVIRHIQARKEMARVPAGAWPGQSPRYIAIDPKGRFFAVASRDGVVECWRTK</sequence>
<dbReference type="Pfam" id="PF00400">
    <property type="entry name" value="WD40"/>
    <property type="match status" value="7"/>
</dbReference>
<dbReference type="InterPro" id="IPR001680">
    <property type="entry name" value="WD40_rpt"/>
</dbReference>
<keyword evidence="7" id="KW-0418">Kinase</keyword>
<feature type="repeat" description="WD" evidence="3">
    <location>
        <begin position="612"/>
        <end position="653"/>
    </location>
</feature>
<dbReference type="Pfam" id="PF00069">
    <property type="entry name" value="Pkinase"/>
    <property type="match status" value="1"/>
</dbReference>
<feature type="domain" description="Protein kinase" evidence="6">
    <location>
        <begin position="70"/>
        <end position="335"/>
    </location>
</feature>
<dbReference type="SMART" id="SM00220">
    <property type="entry name" value="S_TKc"/>
    <property type="match status" value="1"/>
</dbReference>
<dbReference type="CDD" id="cd14014">
    <property type="entry name" value="STKc_PknB_like"/>
    <property type="match status" value="1"/>
</dbReference>
<dbReference type="SUPFAM" id="SSF56112">
    <property type="entry name" value="Protein kinase-like (PK-like)"/>
    <property type="match status" value="1"/>
</dbReference>
<feature type="transmembrane region" description="Helical" evidence="5">
    <location>
        <begin position="343"/>
        <end position="362"/>
    </location>
</feature>
<accession>A0A5C5WMA5</accession>
<dbReference type="InterPro" id="IPR015943">
    <property type="entry name" value="WD40/YVTN_repeat-like_dom_sf"/>
</dbReference>
<dbReference type="SUPFAM" id="SSF50998">
    <property type="entry name" value="Quinoprotein alcohol dehydrogenase-like"/>
    <property type="match status" value="2"/>
</dbReference>
<dbReference type="InterPro" id="IPR036322">
    <property type="entry name" value="WD40_repeat_dom_sf"/>
</dbReference>
<dbReference type="InterPro" id="IPR000719">
    <property type="entry name" value="Prot_kinase_dom"/>
</dbReference>
<dbReference type="SMART" id="SM00320">
    <property type="entry name" value="WD40"/>
    <property type="match status" value="13"/>
</dbReference>
<keyword evidence="2 4" id="KW-0067">ATP-binding</keyword>
<keyword evidence="1 4" id="KW-0547">Nucleotide-binding</keyword>
<dbReference type="RefSeq" id="WP_146510890.1">
    <property type="nucleotide sequence ID" value="NZ_SIHI01000011.1"/>
</dbReference>
<keyword evidence="7" id="KW-0808">Transferase</keyword>